<sequence>AGVTGGAYLRQIFVYNSDSPDSTIFSAAHSWVSNYVAGEGFADLSVVWSLGRDNVAIVVPALWSAEGGQMTNLFGDDFFLECTLGQGLIVYSTRLD</sequence>
<name>A0A7R9AIF3_9CRUS</name>
<feature type="non-terminal residue" evidence="1">
    <location>
        <position position="96"/>
    </location>
</feature>
<keyword evidence="2" id="KW-1185">Reference proteome</keyword>
<dbReference type="EMBL" id="LR913545">
    <property type="protein sequence ID" value="CAD7254896.1"/>
    <property type="molecule type" value="Genomic_DNA"/>
</dbReference>
<reference evidence="1" key="1">
    <citation type="submission" date="2020-11" db="EMBL/GenBank/DDBJ databases">
        <authorList>
            <person name="Tran Van P."/>
        </authorList>
    </citation>
    <scope>NUCLEOTIDE SEQUENCE</scope>
</reference>
<evidence type="ECO:0000313" key="1">
    <source>
        <dbReference type="EMBL" id="CAD7254896.1"/>
    </source>
</evidence>
<dbReference type="EMBL" id="CAJPEV010014027">
    <property type="protein sequence ID" value="CAG0906870.1"/>
    <property type="molecule type" value="Genomic_DNA"/>
</dbReference>
<gene>
    <name evidence="1" type="ORF">DSTB1V02_LOCUS14642</name>
</gene>
<dbReference type="Proteomes" id="UP000677054">
    <property type="component" value="Unassembled WGS sequence"/>
</dbReference>
<evidence type="ECO:0000313" key="2">
    <source>
        <dbReference type="Proteomes" id="UP000677054"/>
    </source>
</evidence>
<dbReference type="AlphaFoldDB" id="A0A7R9AIF3"/>
<proteinExistence type="predicted"/>
<organism evidence="1">
    <name type="scientific">Darwinula stevensoni</name>
    <dbReference type="NCBI Taxonomy" id="69355"/>
    <lineage>
        <taxon>Eukaryota</taxon>
        <taxon>Metazoa</taxon>
        <taxon>Ecdysozoa</taxon>
        <taxon>Arthropoda</taxon>
        <taxon>Crustacea</taxon>
        <taxon>Oligostraca</taxon>
        <taxon>Ostracoda</taxon>
        <taxon>Podocopa</taxon>
        <taxon>Podocopida</taxon>
        <taxon>Darwinulocopina</taxon>
        <taxon>Darwinuloidea</taxon>
        <taxon>Darwinulidae</taxon>
        <taxon>Darwinula</taxon>
    </lineage>
</organism>
<accession>A0A7R9AIF3</accession>
<protein>
    <submittedName>
        <fullName evidence="1">Uncharacterized protein</fullName>
    </submittedName>
</protein>